<organism evidence="3 4">
    <name type="scientific">Roridomyces roridus</name>
    <dbReference type="NCBI Taxonomy" id="1738132"/>
    <lineage>
        <taxon>Eukaryota</taxon>
        <taxon>Fungi</taxon>
        <taxon>Dikarya</taxon>
        <taxon>Basidiomycota</taxon>
        <taxon>Agaricomycotina</taxon>
        <taxon>Agaricomycetes</taxon>
        <taxon>Agaricomycetidae</taxon>
        <taxon>Agaricales</taxon>
        <taxon>Marasmiineae</taxon>
        <taxon>Mycenaceae</taxon>
        <taxon>Roridomyces</taxon>
    </lineage>
</organism>
<dbReference type="Pfam" id="PF12937">
    <property type="entry name" value="F-box-like"/>
    <property type="match status" value="1"/>
</dbReference>
<proteinExistence type="predicted"/>
<feature type="domain" description="F-box" evidence="2">
    <location>
        <begin position="48"/>
        <end position="97"/>
    </location>
</feature>
<protein>
    <recommendedName>
        <fullName evidence="2">F-box domain-containing protein</fullName>
    </recommendedName>
</protein>
<evidence type="ECO:0000256" key="1">
    <source>
        <dbReference type="SAM" id="Coils"/>
    </source>
</evidence>
<keyword evidence="1" id="KW-0175">Coiled coil</keyword>
<feature type="coiled-coil region" evidence="1">
    <location>
        <begin position="12"/>
        <end position="39"/>
    </location>
</feature>
<dbReference type="Proteomes" id="UP001221142">
    <property type="component" value="Unassembled WGS sequence"/>
</dbReference>
<keyword evidence="4" id="KW-1185">Reference proteome</keyword>
<dbReference type="InterPro" id="IPR036047">
    <property type="entry name" value="F-box-like_dom_sf"/>
</dbReference>
<evidence type="ECO:0000313" key="3">
    <source>
        <dbReference type="EMBL" id="KAJ7613014.1"/>
    </source>
</evidence>
<sequence>MSSSVHELRVRIGAVEDVIERQQEVLRDLERQRSNIQTELNALLDPMARLPPEISSEILLQSMSTTRTWDFMNTVLRVCRSWHDLALATPSLWSTITDRGIP</sequence>
<dbReference type="Gene3D" id="1.20.1280.50">
    <property type="match status" value="1"/>
</dbReference>
<reference evidence="3" key="1">
    <citation type="submission" date="2023-03" db="EMBL/GenBank/DDBJ databases">
        <title>Massive genome expansion in bonnet fungi (Mycena s.s.) driven by repeated elements and novel gene families across ecological guilds.</title>
        <authorList>
            <consortium name="Lawrence Berkeley National Laboratory"/>
            <person name="Harder C.B."/>
            <person name="Miyauchi S."/>
            <person name="Viragh M."/>
            <person name="Kuo A."/>
            <person name="Thoen E."/>
            <person name="Andreopoulos B."/>
            <person name="Lu D."/>
            <person name="Skrede I."/>
            <person name="Drula E."/>
            <person name="Henrissat B."/>
            <person name="Morin E."/>
            <person name="Kohler A."/>
            <person name="Barry K."/>
            <person name="LaButti K."/>
            <person name="Morin E."/>
            <person name="Salamov A."/>
            <person name="Lipzen A."/>
            <person name="Mereny Z."/>
            <person name="Hegedus B."/>
            <person name="Baldrian P."/>
            <person name="Stursova M."/>
            <person name="Weitz H."/>
            <person name="Taylor A."/>
            <person name="Grigoriev I.V."/>
            <person name="Nagy L.G."/>
            <person name="Martin F."/>
            <person name="Kauserud H."/>
        </authorList>
    </citation>
    <scope>NUCLEOTIDE SEQUENCE</scope>
    <source>
        <strain evidence="3">9284</strain>
    </source>
</reference>
<comment type="caution">
    <text evidence="3">The sequence shown here is derived from an EMBL/GenBank/DDBJ whole genome shotgun (WGS) entry which is preliminary data.</text>
</comment>
<dbReference type="EMBL" id="JARKIF010000029">
    <property type="protein sequence ID" value="KAJ7613014.1"/>
    <property type="molecule type" value="Genomic_DNA"/>
</dbReference>
<evidence type="ECO:0000313" key="4">
    <source>
        <dbReference type="Proteomes" id="UP001221142"/>
    </source>
</evidence>
<gene>
    <name evidence="3" type="ORF">FB45DRAFT_938768</name>
</gene>
<dbReference type="InterPro" id="IPR001810">
    <property type="entry name" value="F-box_dom"/>
</dbReference>
<evidence type="ECO:0000259" key="2">
    <source>
        <dbReference type="Pfam" id="PF12937"/>
    </source>
</evidence>
<dbReference type="AlphaFoldDB" id="A0AAD7FDW3"/>
<name>A0AAD7FDW3_9AGAR</name>
<accession>A0AAD7FDW3</accession>
<dbReference type="SUPFAM" id="SSF81383">
    <property type="entry name" value="F-box domain"/>
    <property type="match status" value="1"/>
</dbReference>